<dbReference type="Gene3D" id="3.30.450.40">
    <property type="match status" value="1"/>
</dbReference>
<reference evidence="6 7" key="1">
    <citation type="submission" date="2018-06" db="EMBL/GenBank/DDBJ databases">
        <title>Genomic Encyclopedia of Archaeal and Bacterial Type Strains, Phase II (KMG-II): from individual species to whole genera.</title>
        <authorList>
            <person name="Goeker M."/>
        </authorList>
    </citation>
    <scope>NUCLEOTIDE SEQUENCE [LARGE SCALE GENOMIC DNA]</scope>
    <source>
        <strain evidence="6 7">DSM 14825</strain>
    </source>
</reference>
<dbReference type="PANTHER" id="PTHR30136">
    <property type="entry name" value="HELIX-TURN-HELIX TRANSCRIPTIONAL REGULATOR, ICLR FAMILY"/>
    <property type="match status" value="1"/>
</dbReference>
<dbReference type="FunFam" id="1.10.10.10:FF:000056">
    <property type="entry name" value="IclR family transcriptional regulator"/>
    <property type="match status" value="1"/>
</dbReference>
<proteinExistence type="predicted"/>
<dbReference type="Gene3D" id="1.10.10.10">
    <property type="entry name" value="Winged helix-like DNA-binding domain superfamily/Winged helix DNA-binding domain"/>
    <property type="match status" value="1"/>
</dbReference>
<dbReference type="PROSITE" id="PS51077">
    <property type="entry name" value="HTH_ICLR"/>
    <property type="match status" value="1"/>
</dbReference>
<dbReference type="RefSeq" id="WP_111634951.1">
    <property type="nucleotide sequence ID" value="NZ_QLLR01000020.1"/>
</dbReference>
<evidence type="ECO:0000256" key="2">
    <source>
        <dbReference type="ARBA" id="ARBA00023125"/>
    </source>
</evidence>
<dbReference type="GO" id="GO:0003677">
    <property type="term" value="F:DNA binding"/>
    <property type="evidence" value="ECO:0007669"/>
    <property type="project" value="UniProtKB-KW"/>
</dbReference>
<comment type="caution">
    <text evidence="6">The sequence shown here is derived from an EMBL/GenBank/DDBJ whole genome shotgun (WGS) entry which is preliminary data.</text>
</comment>
<protein>
    <submittedName>
        <fullName evidence="6">IclR family transcriptional regulator</fullName>
    </submittedName>
</protein>
<keyword evidence="1" id="KW-0805">Transcription regulation</keyword>
<keyword evidence="3" id="KW-0804">Transcription</keyword>
<gene>
    <name evidence="6" type="ORF">LY11_03537</name>
</gene>
<dbReference type="InterPro" id="IPR005471">
    <property type="entry name" value="Tscrpt_reg_IclR_N"/>
</dbReference>
<dbReference type="SMART" id="SM00346">
    <property type="entry name" value="HTH_ICLR"/>
    <property type="match status" value="1"/>
</dbReference>
<dbReference type="Pfam" id="PF09339">
    <property type="entry name" value="HTH_IclR"/>
    <property type="match status" value="1"/>
</dbReference>
<dbReference type="GO" id="GO:0045892">
    <property type="term" value="P:negative regulation of DNA-templated transcription"/>
    <property type="evidence" value="ECO:0007669"/>
    <property type="project" value="TreeGrafter"/>
</dbReference>
<evidence type="ECO:0000313" key="6">
    <source>
        <dbReference type="EMBL" id="RAJ27246.1"/>
    </source>
</evidence>
<dbReference type="Pfam" id="PF01614">
    <property type="entry name" value="IclR_C"/>
    <property type="match status" value="1"/>
</dbReference>
<feature type="domain" description="IclR-ED" evidence="5">
    <location>
        <begin position="65"/>
        <end position="241"/>
    </location>
</feature>
<accession>A0A327SDU6</accession>
<dbReference type="InterPro" id="IPR029016">
    <property type="entry name" value="GAF-like_dom_sf"/>
</dbReference>
<evidence type="ECO:0000256" key="1">
    <source>
        <dbReference type="ARBA" id="ARBA00023015"/>
    </source>
</evidence>
<dbReference type="PANTHER" id="PTHR30136:SF24">
    <property type="entry name" value="HTH-TYPE TRANSCRIPTIONAL REPRESSOR ALLR"/>
    <property type="match status" value="1"/>
</dbReference>
<dbReference type="SUPFAM" id="SSF46785">
    <property type="entry name" value="Winged helix' DNA-binding domain"/>
    <property type="match status" value="1"/>
</dbReference>
<evidence type="ECO:0000259" key="4">
    <source>
        <dbReference type="PROSITE" id="PS51077"/>
    </source>
</evidence>
<dbReference type="InterPro" id="IPR036388">
    <property type="entry name" value="WH-like_DNA-bd_sf"/>
</dbReference>
<organism evidence="6 7">
    <name type="scientific">Pedobacter cryoconitis</name>
    <dbReference type="NCBI Taxonomy" id="188932"/>
    <lineage>
        <taxon>Bacteria</taxon>
        <taxon>Pseudomonadati</taxon>
        <taxon>Bacteroidota</taxon>
        <taxon>Sphingobacteriia</taxon>
        <taxon>Sphingobacteriales</taxon>
        <taxon>Sphingobacteriaceae</taxon>
        <taxon>Pedobacter</taxon>
    </lineage>
</organism>
<dbReference type="SUPFAM" id="SSF55781">
    <property type="entry name" value="GAF domain-like"/>
    <property type="match status" value="1"/>
</dbReference>
<feature type="domain" description="HTH iclR-type" evidence="4">
    <location>
        <begin position="2"/>
        <end position="64"/>
    </location>
</feature>
<evidence type="ECO:0000259" key="5">
    <source>
        <dbReference type="PROSITE" id="PS51078"/>
    </source>
</evidence>
<dbReference type="Proteomes" id="UP000249754">
    <property type="component" value="Unassembled WGS sequence"/>
</dbReference>
<dbReference type="EMBL" id="QLLR01000020">
    <property type="protein sequence ID" value="RAJ27246.1"/>
    <property type="molecule type" value="Genomic_DNA"/>
</dbReference>
<evidence type="ECO:0000313" key="7">
    <source>
        <dbReference type="Proteomes" id="UP000249754"/>
    </source>
</evidence>
<dbReference type="GO" id="GO:0003700">
    <property type="term" value="F:DNA-binding transcription factor activity"/>
    <property type="evidence" value="ECO:0007669"/>
    <property type="project" value="TreeGrafter"/>
</dbReference>
<name>A0A327SDU6_9SPHI</name>
<dbReference type="PROSITE" id="PS51078">
    <property type="entry name" value="ICLR_ED"/>
    <property type="match status" value="1"/>
</dbReference>
<dbReference type="InterPro" id="IPR050707">
    <property type="entry name" value="HTH_MetabolicPath_Reg"/>
</dbReference>
<dbReference type="OrthoDB" id="940174at2"/>
<dbReference type="AlphaFoldDB" id="A0A327SDU6"/>
<sequence length="241" mass="27246">MIQSVKRTFDILEYIAKNGNIVRLNDIAQALELNKTTVHNFLDSLKQLGYLEQDDLSPRYQITPKLQCLYAPDISSAMLKQELRPILESITASIQESSYLAVQMGSFYRHELKCEPNRAVKISLKMGKPFEMTTTAIGKVFLTYSAYLQTNQIKYHGQEHFSGLLNEIKEIASFGYALDVQQYDPDLNCVAVPLFYQRKIIAVICVSGPSYRFGKPQFAEAIQVINTALKGSPKYSTQLLA</sequence>
<dbReference type="InterPro" id="IPR014757">
    <property type="entry name" value="Tscrpt_reg_IclR_C"/>
</dbReference>
<dbReference type="InterPro" id="IPR036390">
    <property type="entry name" value="WH_DNA-bd_sf"/>
</dbReference>
<evidence type="ECO:0000256" key="3">
    <source>
        <dbReference type="ARBA" id="ARBA00023163"/>
    </source>
</evidence>
<keyword evidence="2" id="KW-0238">DNA-binding</keyword>